<dbReference type="AlphaFoldDB" id="A0A5B0RZ72"/>
<evidence type="ECO:0000313" key="2">
    <source>
        <dbReference type="EMBL" id="KAA1129884.1"/>
    </source>
</evidence>
<protein>
    <submittedName>
        <fullName evidence="2">Uncharacterized protein</fullName>
    </submittedName>
</protein>
<evidence type="ECO:0000256" key="1">
    <source>
        <dbReference type="SAM" id="MobiDB-lite"/>
    </source>
</evidence>
<feature type="compositionally biased region" description="Basic and acidic residues" evidence="1">
    <location>
        <begin position="56"/>
        <end position="68"/>
    </location>
</feature>
<reference evidence="2 3" key="1">
    <citation type="submission" date="2019-05" db="EMBL/GenBank/DDBJ databases">
        <title>Emergence of the Ug99 lineage of the wheat stem rust pathogen through somatic hybridization.</title>
        <authorList>
            <person name="Li F."/>
            <person name="Upadhyaya N.M."/>
            <person name="Sperschneider J."/>
            <person name="Matny O."/>
            <person name="Nguyen-Phuc H."/>
            <person name="Mago R."/>
            <person name="Raley C."/>
            <person name="Miller M.E."/>
            <person name="Silverstein K.A.T."/>
            <person name="Henningsen E."/>
            <person name="Hirsch C.D."/>
            <person name="Visser B."/>
            <person name="Pretorius Z.A."/>
            <person name="Steffenson B.J."/>
            <person name="Schwessinger B."/>
            <person name="Dodds P.N."/>
            <person name="Figueroa M."/>
        </authorList>
    </citation>
    <scope>NUCLEOTIDE SEQUENCE [LARGE SCALE GENOMIC DNA]</scope>
    <source>
        <strain evidence="2 3">Ug99</strain>
    </source>
</reference>
<dbReference type="Proteomes" id="UP000325313">
    <property type="component" value="Unassembled WGS sequence"/>
</dbReference>
<gene>
    <name evidence="2" type="ORF">PGTUg99_002134</name>
</gene>
<dbReference type="EMBL" id="VDEP01000117">
    <property type="protein sequence ID" value="KAA1129884.1"/>
    <property type="molecule type" value="Genomic_DNA"/>
</dbReference>
<feature type="region of interest" description="Disordered" evidence="1">
    <location>
        <begin position="54"/>
        <end position="82"/>
    </location>
</feature>
<name>A0A5B0RZ72_PUCGR</name>
<organism evidence="2 3">
    <name type="scientific">Puccinia graminis f. sp. tritici</name>
    <dbReference type="NCBI Taxonomy" id="56615"/>
    <lineage>
        <taxon>Eukaryota</taxon>
        <taxon>Fungi</taxon>
        <taxon>Dikarya</taxon>
        <taxon>Basidiomycota</taxon>
        <taxon>Pucciniomycotina</taxon>
        <taxon>Pucciniomycetes</taxon>
        <taxon>Pucciniales</taxon>
        <taxon>Pucciniaceae</taxon>
        <taxon>Puccinia</taxon>
    </lineage>
</organism>
<sequence length="82" mass="9045">MSIDDRAKDQMNASVSPGIRANHYMGTITGASLIRFRFDRAIILIGIPSLPSPLSRMREESSRLDQNRPADCFAPVPVADET</sequence>
<proteinExistence type="predicted"/>
<accession>A0A5B0RZ72</accession>
<evidence type="ECO:0000313" key="3">
    <source>
        <dbReference type="Proteomes" id="UP000325313"/>
    </source>
</evidence>
<comment type="caution">
    <text evidence="2">The sequence shown here is derived from an EMBL/GenBank/DDBJ whole genome shotgun (WGS) entry which is preliminary data.</text>
</comment>